<comment type="caution">
    <text evidence="1">The sequence shown here is derived from an EMBL/GenBank/DDBJ whole genome shotgun (WGS) entry which is preliminary data.</text>
</comment>
<dbReference type="EMBL" id="VSSQ01000029">
    <property type="protein sequence ID" value="MPL65721.1"/>
    <property type="molecule type" value="Genomic_DNA"/>
</dbReference>
<name>A0A644TJ34_9ZZZZ</name>
<organism evidence="1">
    <name type="scientific">bioreactor metagenome</name>
    <dbReference type="NCBI Taxonomy" id="1076179"/>
    <lineage>
        <taxon>unclassified sequences</taxon>
        <taxon>metagenomes</taxon>
        <taxon>ecological metagenomes</taxon>
    </lineage>
</organism>
<sequence length="29" mass="3124">MVNIVCSYVDCINIMGSVIYGENSSVAEI</sequence>
<evidence type="ECO:0000313" key="1">
    <source>
        <dbReference type="EMBL" id="MPL65721.1"/>
    </source>
</evidence>
<proteinExistence type="predicted"/>
<protein>
    <submittedName>
        <fullName evidence="1">Uncharacterized protein</fullName>
    </submittedName>
</protein>
<accession>A0A644TJ34</accession>
<dbReference type="AlphaFoldDB" id="A0A644TJ34"/>
<gene>
    <name evidence="1" type="ORF">SDC9_11385</name>
</gene>
<reference evidence="1" key="1">
    <citation type="submission" date="2019-08" db="EMBL/GenBank/DDBJ databases">
        <authorList>
            <person name="Kucharzyk K."/>
            <person name="Murdoch R.W."/>
            <person name="Higgins S."/>
            <person name="Loffler F."/>
        </authorList>
    </citation>
    <scope>NUCLEOTIDE SEQUENCE</scope>
</reference>